<dbReference type="AlphaFoldDB" id="A0ABD2W675"/>
<dbReference type="EMBL" id="JBJJXI010000133">
    <property type="protein sequence ID" value="KAL3388461.1"/>
    <property type="molecule type" value="Genomic_DNA"/>
</dbReference>
<evidence type="ECO:0000313" key="2">
    <source>
        <dbReference type="EMBL" id="KAL3388461.1"/>
    </source>
</evidence>
<name>A0ABD2W675_9HYME</name>
<reference evidence="2 3" key="1">
    <citation type="journal article" date="2024" name="bioRxiv">
        <title>A reference genome for Trichogramma kaykai: A tiny desert-dwelling parasitoid wasp with competing sex-ratio distorters.</title>
        <authorList>
            <person name="Culotta J."/>
            <person name="Lindsey A.R."/>
        </authorList>
    </citation>
    <scope>NUCLEOTIDE SEQUENCE [LARGE SCALE GENOMIC DNA]</scope>
    <source>
        <strain evidence="2 3">KSX58</strain>
    </source>
</reference>
<proteinExistence type="predicted"/>
<organism evidence="2 3">
    <name type="scientific">Trichogramma kaykai</name>
    <dbReference type="NCBI Taxonomy" id="54128"/>
    <lineage>
        <taxon>Eukaryota</taxon>
        <taxon>Metazoa</taxon>
        <taxon>Ecdysozoa</taxon>
        <taxon>Arthropoda</taxon>
        <taxon>Hexapoda</taxon>
        <taxon>Insecta</taxon>
        <taxon>Pterygota</taxon>
        <taxon>Neoptera</taxon>
        <taxon>Endopterygota</taxon>
        <taxon>Hymenoptera</taxon>
        <taxon>Apocrita</taxon>
        <taxon>Proctotrupomorpha</taxon>
        <taxon>Chalcidoidea</taxon>
        <taxon>Trichogrammatidae</taxon>
        <taxon>Trichogramma</taxon>
    </lineage>
</organism>
<accession>A0ABD2W675</accession>
<sequence>MADHCLVRFLKNNQNHKFSVVPAKLVQAVKNNKLKTTDTVDPNDHYAVRPAANKPYENASIYKFGTKQELKKEESSTGRRKPMKRFSESFKNQKITDTSMLDAENESPKKLSRSQKKRRSRKRKSTISNNDSLADGNATPSTENIQKKKAANNRRSSNDGSKVTEKLELLKKSAFLSVLDSDGSNHGDQHKSNNENSMQYDSHYDSDQQVEDDNEPELGPKKSQLSDTPTSTRSSLRGSKAGSTTDPKRYEFPVTPTSTRSSLRDTEAGSTKKRNLFELWTKPMLIKDRVVNVELIHIGMGISMSKKEWERIKLRSETRLIFVKELARDNYGIEKLANRRLDNYGRVQKVTNRASPRSIVSPRRLSVFTECLRYFVTKVKPSLVKENEDVERTLLDVKKALSQDINSYIQKIKKGEIKGFQEPLVEEEDYSLYETF</sequence>
<evidence type="ECO:0000256" key="1">
    <source>
        <dbReference type="SAM" id="MobiDB-lite"/>
    </source>
</evidence>
<feature type="compositionally biased region" description="Basic and acidic residues" evidence="1">
    <location>
        <begin position="183"/>
        <end position="193"/>
    </location>
</feature>
<comment type="caution">
    <text evidence="2">The sequence shown here is derived from an EMBL/GenBank/DDBJ whole genome shotgun (WGS) entry which is preliminary data.</text>
</comment>
<keyword evidence="3" id="KW-1185">Reference proteome</keyword>
<evidence type="ECO:0000313" key="3">
    <source>
        <dbReference type="Proteomes" id="UP001627154"/>
    </source>
</evidence>
<feature type="compositionally biased region" description="Polar residues" evidence="1">
    <location>
        <begin position="126"/>
        <end position="144"/>
    </location>
</feature>
<feature type="compositionally biased region" description="Polar residues" evidence="1">
    <location>
        <begin position="89"/>
        <end position="99"/>
    </location>
</feature>
<feature type="compositionally biased region" description="Polar residues" evidence="1">
    <location>
        <begin position="223"/>
        <end position="245"/>
    </location>
</feature>
<gene>
    <name evidence="2" type="ORF">TKK_016468</name>
</gene>
<feature type="region of interest" description="Disordered" evidence="1">
    <location>
        <begin position="67"/>
        <end position="164"/>
    </location>
</feature>
<dbReference type="Proteomes" id="UP001627154">
    <property type="component" value="Unassembled WGS sequence"/>
</dbReference>
<feature type="region of interest" description="Disordered" evidence="1">
    <location>
        <begin position="180"/>
        <end position="268"/>
    </location>
</feature>
<protein>
    <submittedName>
        <fullName evidence="2">Uncharacterized protein</fullName>
    </submittedName>
</protein>
<feature type="compositionally biased region" description="Basic and acidic residues" evidence="1">
    <location>
        <begin position="67"/>
        <end position="77"/>
    </location>
</feature>
<feature type="compositionally biased region" description="Basic residues" evidence="1">
    <location>
        <begin position="110"/>
        <end position="125"/>
    </location>
</feature>